<comment type="cofactor">
    <cofactor evidence="1 2">
        <name>Zn(2+)</name>
        <dbReference type="ChEBI" id="CHEBI:29105"/>
    </cofactor>
    <text evidence="1 2">Binds 1 zinc ion per subunit.</text>
</comment>
<dbReference type="Gene3D" id="3.40.390.10">
    <property type="entry name" value="Collagenase (Catalytic Domain)"/>
    <property type="match status" value="1"/>
</dbReference>
<dbReference type="SMART" id="SM00235">
    <property type="entry name" value="ZnMc"/>
    <property type="match status" value="1"/>
</dbReference>
<organism evidence="5 6">
    <name type="scientific">Homarus americanus</name>
    <name type="common">American lobster</name>
    <dbReference type="NCBI Taxonomy" id="6706"/>
    <lineage>
        <taxon>Eukaryota</taxon>
        <taxon>Metazoa</taxon>
        <taxon>Ecdysozoa</taxon>
        <taxon>Arthropoda</taxon>
        <taxon>Crustacea</taxon>
        <taxon>Multicrustacea</taxon>
        <taxon>Malacostraca</taxon>
        <taxon>Eumalacostraca</taxon>
        <taxon>Eucarida</taxon>
        <taxon>Decapoda</taxon>
        <taxon>Pleocyemata</taxon>
        <taxon>Astacidea</taxon>
        <taxon>Nephropoidea</taxon>
        <taxon>Nephropidae</taxon>
        <taxon>Homarus</taxon>
    </lineage>
</organism>
<dbReference type="Pfam" id="PF01400">
    <property type="entry name" value="Astacin"/>
    <property type="match status" value="1"/>
</dbReference>
<comment type="caution">
    <text evidence="1">Lacks conserved residue(s) required for the propagation of feature annotation.</text>
</comment>
<sequence>METNDVLWESKSAEGGNEDAHIWKPLELKPPGQEGVKVDLALEERDLDVEEGDVEVQPPEELRDARGVTNTIRPWPNAIVPYEIVTSALRNIEDNTCVKFKKRAGEARYLLIKSGSGGCWTSSLGYPSYDKKVTINLGKGCVKPGRIRHEIFHSLGFPHEHARPDRDQYIIIKWNNIKDGASSQFKVDNRFPTLQVPYDVKSIMHYGKFAFTKVIIGALRNLFLDHMMP</sequence>
<dbReference type="InterPro" id="IPR006026">
    <property type="entry name" value="Peptidase_Metallo"/>
</dbReference>
<dbReference type="GO" id="GO:0004222">
    <property type="term" value="F:metalloendopeptidase activity"/>
    <property type="evidence" value="ECO:0007669"/>
    <property type="project" value="UniProtKB-UniRule"/>
</dbReference>
<evidence type="ECO:0000313" key="5">
    <source>
        <dbReference type="EMBL" id="KAG7176394.1"/>
    </source>
</evidence>
<dbReference type="SUPFAM" id="SSF55486">
    <property type="entry name" value="Metalloproteases ('zincins'), catalytic domain"/>
    <property type="match status" value="1"/>
</dbReference>
<feature type="region of interest" description="Disordered" evidence="3">
    <location>
        <begin position="1"/>
        <end position="21"/>
    </location>
</feature>
<accession>A0A8J5NBB6</accession>
<dbReference type="PROSITE" id="PS51864">
    <property type="entry name" value="ASTACIN"/>
    <property type="match status" value="1"/>
</dbReference>
<feature type="disulfide bond" evidence="1">
    <location>
        <begin position="119"/>
        <end position="141"/>
    </location>
</feature>
<comment type="caution">
    <text evidence="5">The sequence shown here is derived from an EMBL/GenBank/DDBJ whole genome shotgun (WGS) entry which is preliminary data.</text>
</comment>
<proteinExistence type="predicted"/>
<keyword evidence="1" id="KW-1015">Disulfide bond</keyword>
<keyword evidence="1 2" id="KW-0378">Hydrolase</keyword>
<dbReference type="PRINTS" id="PR00480">
    <property type="entry name" value="ASTACIN"/>
</dbReference>
<dbReference type="EC" id="3.4.24.-" evidence="2"/>
<evidence type="ECO:0000256" key="2">
    <source>
        <dbReference type="RuleBase" id="RU361183"/>
    </source>
</evidence>
<feature type="active site" evidence="1">
    <location>
        <position position="150"/>
    </location>
</feature>
<keyword evidence="6" id="KW-1185">Reference proteome</keyword>
<dbReference type="GO" id="GO:0006508">
    <property type="term" value="P:proteolysis"/>
    <property type="evidence" value="ECO:0007669"/>
    <property type="project" value="UniProtKB-KW"/>
</dbReference>
<dbReference type="PANTHER" id="PTHR10127">
    <property type="entry name" value="DISCOIDIN, CUB, EGF, LAMININ , AND ZINC METALLOPROTEASE DOMAIN CONTAINING"/>
    <property type="match status" value="1"/>
</dbReference>
<dbReference type="AlphaFoldDB" id="A0A8J5NBB6"/>
<evidence type="ECO:0000313" key="6">
    <source>
        <dbReference type="Proteomes" id="UP000747542"/>
    </source>
</evidence>
<dbReference type="Proteomes" id="UP000747542">
    <property type="component" value="Unassembled WGS sequence"/>
</dbReference>
<keyword evidence="1 2" id="KW-0862">Zinc</keyword>
<evidence type="ECO:0000256" key="3">
    <source>
        <dbReference type="SAM" id="MobiDB-lite"/>
    </source>
</evidence>
<feature type="binding site" evidence="1">
    <location>
        <position position="153"/>
    </location>
    <ligand>
        <name>Zn(2+)</name>
        <dbReference type="ChEBI" id="CHEBI:29105"/>
        <note>catalytic</note>
    </ligand>
</feature>
<name>A0A8J5NBB6_HOMAM</name>
<evidence type="ECO:0000259" key="4">
    <source>
        <dbReference type="PROSITE" id="PS51864"/>
    </source>
</evidence>
<keyword evidence="1 2" id="KW-0479">Metal-binding</keyword>
<reference evidence="5" key="1">
    <citation type="journal article" date="2021" name="Sci. Adv.">
        <title>The American lobster genome reveals insights on longevity, neural, and immune adaptations.</title>
        <authorList>
            <person name="Polinski J.M."/>
            <person name="Zimin A.V."/>
            <person name="Clark K.F."/>
            <person name="Kohn A.B."/>
            <person name="Sadowski N."/>
            <person name="Timp W."/>
            <person name="Ptitsyn A."/>
            <person name="Khanna P."/>
            <person name="Romanova D.Y."/>
            <person name="Williams P."/>
            <person name="Greenwood S.J."/>
            <person name="Moroz L.L."/>
            <person name="Walt D.R."/>
            <person name="Bodnar A.G."/>
        </authorList>
    </citation>
    <scope>NUCLEOTIDE SEQUENCE</scope>
    <source>
        <strain evidence="5">GMGI-L3</strain>
    </source>
</reference>
<gene>
    <name evidence="5" type="ORF">Hamer_G009201</name>
</gene>
<dbReference type="InterPro" id="IPR001506">
    <property type="entry name" value="Peptidase_M12A"/>
</dbReference>
<dbReference type="GO" id="GO:0008270">
    <property type="term" value="F:zinc ion binding"/>
    <property type="evidence" value="ECO:0007669"/>
    <property type="project" value="UniProtKB-UniRule"/>
</dbReference>
<keyword evidence="1 2" id="KW-0482">Metalloprotease</keyword>
<dbReference type="InterPro" id="IPR024079">
    <property type="entry name" value="MetalloPept_cat_dom_sf"/>
</dbReference>
<evidence type="ECO:0000256" key="1">
    <source>
        <dbReference type="PROSITE-ProRule" id="PRU01211"/>
    </source>
</evidence>
<feature type="binding site" evidence="1">
    <location>
        <position position="149"/>
    </location>
    <ligand>
        <name>Zn(2+)</name>
        <dbReference type="ChEBI" id="CHEBI:29105"/>
        <note>catalytic</note>
    </ligand>
</feature>
<dbReference type="PANTHER" id="PTHR10127:SF850">
    <property type="entry name" value="METALLOENDOPEPTIDASE"/>
    <property type="match status" value="1"/>
</dbReference>
<protein>
    <recommendedName>
        <fullName evidence="2">Metalloendopeptidase</fullName>
        <ecNumber evidence="2">3.4.24.-</ecNumber>
    </recommendedName>
</protein>
<dbReference type="EMBL" id="JAHLQT010003582">
    <property type="protein sequence ID" value="KAG7176394.1"/>
    <property type="molecule type" value="Genomic_DNA"/>
</dbReference>
<keyword evidence="1 2" id="KW-0645">Protease</keyword>
<feature type="binding site" evidence="1">
    <location>
        <position position="159"/>
    </location>
    <ligand>
        <name>Zn(2+)</name>
        <dbReference type="ChEBI" id="CHEBI:29105"/>
        <note>catalytic</note>
    </ligand>
</feature>
<feature type="domain" description="Peptidase M12A" evidence="4">
    <location>
        <begin position="66"/>
        <end position="229"/>
    </location>
</feature>